<dbReference type="Proteomes" id="UP001168821">
    <property type="component" value="Unassembled WGS sequence"/>
</dbReference>
<evidence type="ECO:0000313" key="16">
    <source>
        <dbReference type="EMBL" id="KAJ3650037.1"/>
    </source>
</evidence>
<name>A0AA38I976_9CUCU</name>
<dbReference type="GO" id="GO:0005789">
    <property type="term" value="C:endoplasmic reticulum membrane"/>
    <property type="evidence" value="ECO:0007669"/>
    <property type="project" value="UniProtKB-SubCell"/>
</dbReference>
<dbReference type="PRINTS" id="PR00385">
    <property type="entry name" value="P450"/>
</dbReference>
<evidence type="ECO:0000256" key="2">
    <source>
        <dbReference type="ARBA" id="ARBA00004174"/>
    </source>
</evidence>
<keyword evidence="9 14" id="KW-0560">Oxidoreductase</keyword>
<keyword evidence="11 14" id="KW-0503">Monooxygenase</keyword>
<feature type="transmembrane region" description="Helical" evidence="15">
    <location>
        <begin position="6"/>
        <end position="24"/>
    </location>
</feature>
<evidence type="ECO:0000313" key="17">
    <source>
        <dbReference type="Proteomes" id="UP001168821"/>
    </source>
</evidence>
<gene>
    <name evidence="16" type="ORF">Zmor_021748</name>
</gene>
<keyword evidence="15" id="KW-1133">Transmembrane helix</keyword>
<dbReference type="CDD" id="cd11056">
    <property type="entry name" value="CYP6-like"/>
    <property type="match status" value="1"/>
</dbReference>
<dbReference type="InterPro" id="IPR001128">
    <property type="entry name" value="Cyt_P450"/>
</dbReference>
<dbReference type="InterPro" id="IPR050476">
    <property type="entry name" value="Insect_CytP450_Detox"/>
</dbReference>
<dbReference type="GO" id="GO:0005506">
    <property type="term" value="F:iron ion binding"/>
    <property type="evidence" value="ECO:0007669"/>
    <property type="project" value="InterPro"/>
</dbReference>
<evidence type="ECO:0000256" key="1">
    <source>
        <dbReference type="ARBA" id="ARBA00001971"/>
    </source>
</evidence>
<proteinExistence type="inferred from homology"/>
<evidence type="ECO:0000256" key="11">
    <source>
        <dbReference type="ARBA" id="ARBA00023033"/>
    </source>
</evidence>
<dbReference type="PROSITE" id="PS00086">
    <property type="entry name" value="CYTOCHROME_P450"/>
    <property type="match status" value="1"/>
</dbReference>
<evidence type="ECO:0000256" key="4">
    <source>
        <dbReference type="ARBA" id="ARBA00010617"/>
    </source>
</evidence>
<dbReference type="PANTHER" id="PTHR24292">
    <property type="entry name" value="CYTOCHROME P450"/>
    <property type="match status" value="1"/>
</dbReference>
<evidence type="ECO:0000256" key="3">
    <source>
        <dbReference type="ARBA" id="ARBA00004406"/>
    </source>
</evidence>
<evidence type="ECO:0000256" key="7">
    <source>
        <dbReference type="ARBA" id="ARBA00022824"/>
    </source>
</evidence>
<evidence type="ECO:0000256" key="14">
    <source>
        <dbReference type="RuleBase" id="RU000461"/>
    </source>
</evidence>
<dbReference type="PANTHER" id="PTHR24292:SF45">
    <property type="entry name" value="CYTOCHROME P450 6G1-RELATED"/>
    <property type="match status" value="1"/>
</dbReference>
<keyword evidence="12 15" id="KW-0472">Membrane</keyword>
<dbReference type="PRINTS" id="PR00463">
    <property type="entry name" value="EP450I"/>
</dbReference>
<accession>A0AA38I976</accession>
<keyword evidence="6 13" id="KW-0479">Metal-binding</keyword>
<protein>
    <recommendedName>
        <fullName evidence="18">Cytochrome P450</fullName>
    </recommendedName>
</protein>
<dbReference type="AlphaFoldDB" id="A0AA38I976"/>
<evidence type="ECO:0000256" key="6">
    <source>
        <dbReference type="ARBA" id="ARBA00022723"/>
    </source>
</evidence>
<dbReference type="Gene3D" id="1.10.630.10">
    <property type="entry name" value="Cytochrome P450"/>
    <property type="match status" value="1"/>
</dbReference>
<evidence type="ECO:0000256" key="5">
    <source>
        <dbReference type="ARBA" id="ARBA00022617"/>
    </source>
</evidence>
<reference evidence="16" key="1">
    <citation type="journal article" date="2023" name="G3 (Bethesda)">
        <title>Whole genome assemblies of Zophobas morio and Tenebrio molitor.</title>
        <authorList>
            <person name="Kaur S."/>
            <person name="Stinson S.A."/>
            <person name="diCenzo G.C."/>
        </authorList>
    </citation>
    <scope>NUCLEOTIDE SEQUENCE</scope>
    <source>
        <strain evidence="16">QUZm001</strain>
    </source>
</reference>
<dbReference type="GO" id="GO:0016705">
    <property type="term" value="F:oxidoreductase activity, acting on paired donors, with incorporation or reduction of molecular oxygen"/>
    <property type="evidence" value="ECO:0007669"/>
    <property type="project" value="InterPro"/>
</dbReference>
<evidence type="ECO:0000256" key="15">
    <source>
        <dbReference type="SAM" id="Phobius"/>
    </source>
</evidence>
<evidence type="ECO:0000256" key="13">
    <source>
        <dbReference type="PIRSR" id="PIRSR602401-1"/>
    </source>
</evidence>
<feature type="binding site" description="axial binding residue" evidence="13">
    <location>
        <position position="446"/>
    </location>
    <ligand>
        <name>heme</name>
        <dbReference type="ChEBI" id="CHEBI:30413"/>
    </ligand>
    <ligandPart>
        <name>Fe</name>
        <dbReference type="ChEBI" id="CHEBI:18248"/>
    </ligandPart>
</feature>
<evidence type="ECO:0000256" key="8">
    <source>
        <dbReference type="ARBA" id="ARBA00022848"/>
    </source>
</evidence>
<keyword evidence="17" id="KW-1185">Reference proteome</keyword>
<dbReference type="FunFam" id="1.10.630.10:FF:000042">
    <property type="entry name" value="Cytochrome P450"/>
    <property type="match status" value="1"/>
</dbReference>
<comment type="subcellular location">
    <subcellularLocation>
        <location evidence="3">Endoplasmic reticulum membrane</location>
        <topology evidence="3">Peripheral membrane protein</topology>
    </subcellularLocation>
    <subcellularLocation>
        <location evidence="2">Microsome membrane</location>
        <topology evidence="2">Peripheral membrane protein</topology>
    </subcellularLocation>
</comment>
<dbReference type="GO" id="GO:0020037">
    <property type="term" value="F:heme binding"/>
    <property type="evidence" value="ECO:0007669"/>
    <property type="project" value="InterPro"/>
</dbReference>
<comment type="cofactor">
    <cofactor evidence="1 13">
        <name>heme</name>
        <dbReference type="ChEBI" id="CHEBI:30413"/>
    </cofactor>
</comment>
<keyword evidence="8" id="KW-0492">Microsome</keyword>
<evidence type="ECO:0008006" key="18">
    <source>
        <dbReference type="Google" id="ProtNLM"/>
    </source>
</evidence>
<dbReference type="GO" id="GO:0004497">
    <property type="term" value="F:monooxygenase activity"/>
    <property type="evidence" value="ECO:0007669"/>
    <property type="project" value="UniProtKB-KW"/>
</dbReference>
<comment type="caution">
    <text evidence="16">The sequence shown here is derived from an EMBL/GenBank/DDBJ whole genome shotgun (WGS) entry which is preliminary data.</text>
</comment>
<comment type="similarity">
    <text evidence="4 14">Belongs to the cytochrome P450 family.</text>
</comment>
<evidence type="ECO:0000256" key="9">
    <source>
        <dbReference type="ARBA" id="ARBA00023002"/>
    </source>
</evidence>
<keyword evidence="15" id="KW-0812">Transmembrane</keyword>
<dbReference type="EMBL" id="JALNTZ010000006">
    <property type="protein sequence ID" value="KAJ3650037.1"/>
    <property type="molecule type" value="Genomic_DNA"/>
</dbReference>
<evidence type="ECO:0000256" key="10">
    <source>
        <dbReference type="ARBA" id="ARBA00023004"/>
    </source>
</evidence>
<dbReference type="SUPFAM" id="SSF48264">
    <property type="entry name" value="Cytochrome P450"/>
    <property type="match status" value="1"/>
</dbReference>
<dbReference type="InterPro" id="IPR002401">
    <property type="entry name" value="Cyt_P450_E_grp-I"/>
</dbReference>
<dbReference type="InterPro" id="IPR017972">
    <property type="entry name" value="Cyt_P450_CS"/>
</dbReference>
<dbReference type="Pfam" id="PF00067">
    <property type="entry name" value="p450"/>
    <property type="match status" value="1"/>
</dbReference>
<dbReference type="InterPro" id="IPR036396">
    <property type="entry name" value="Cyt_P450_sf"/>
</dbReference>
<evidence type="ECO:0000256" key="12">
    <source>
        <dbReference type="ARBA" id="ARBA00023136"/>
    </source>
</evidence>
<organism evidence="16 17">
    <name type="scientific">Zophobas morio</name>
    <dbReference type="NCBI Taxonomy" id="2755281"/>
    <lineage>
        <taxon>Eukaryota</taxon>
        <taxon>Metazoa</taxon>
        <taxon>Ecdysozoa</taxon>
        <taxon>Arthropoda</taxon>
        <taxon>Hexapoda</taxon>
        <taxon>Insecta</taxon>
        <taxon>Pterygota</taxon>
        <taxon>Neoptera</taxon>
        <taxon>Endopterygota</taxon>
        <taxon>Coleoptera</taxon>
        <taxon>Polyphaga</taxon>
        <taxon>Cucujiformia</taxon>
        <taxon>Tenebrionidae</taxon>
        <taxon>Zophobas</taxon>
    </lineage>
</organism>
<sequence>MSFYFWVDFTILLITLTAALYFYSTRKFNHWKKKKVPFIPPVPLFGSAFDVFTLRQNIGDFTRKIYESTVQPYVGFFICDEPYLLVRDPELVKNILVKDFDVFSNRSVFENKKDDPMGAHILFLLKTPDWRNMRRKLSPAFSSGKMKNMYPLMGVSGKEMVEYLVEQSKSNPVIDSREVAAKYTTDVISSTSFGINANSFKYEDSEFRAVSRRVFNWAIWERAISTSFHFVAPSLVKLFKMRFVDKASSDFLREVFWRMMNERQEKKFVRNDLLDILIELKKQENIDDPYKLEGDKLVAQATQFFIAGFETSSSTISFTLYELAVNKDFQNKAREEIKEVIKKHGDISYDSLKDMQYVDWCIKETLRKYPVLPFLDRRSSADYQIPGTDVVLEKGSPIFVSVMGMHYDPKYFPDPDKYDPTRHSEENVKTRPSFTYLPFGEGPRNCIGARFGAVSSKSGVAHILNNFEVELCEETQHPLKIDPRGFLVAPISGLLLKFNRM</sequence>
<keyword evidence="5 13" id="KW-0349">Heme</keyword>
<keyword evidence="7" id="KW-0256">Endoplasmic reticulum</keyword>
<keyword evidence="10 13" id="KW-0408">Iron</keyword>